<comment type="similarity">
    <text evidence="5 16">Belongs to the CDS family.</text>
</comment>
<evidence type="ECO:0000256" key="18">
    <source>
        <dbReference type="SAM" id="Phobius"/>
    </source>
</evidence>
<feature type="transmembrane region" description="Helical" evidence="18">
    <location>
        <begin position="317"/>
        <end position="334"/>
    </location>
</feature>
<feature type="compositionally biased region" description="Acidic residues" evidence="17">
    <location>
        <begin position="20"/>
        <end position="30"/>
    </location>
</feature>
<feature type="compositionally biased region" description="Basic and acidic residues" evidence="17">
    <location>
        <begin position="59"/>
        <end position="70"/>
    </location>
</feature>
<name>A0A5C2S216_9APHY</name>
<accession>A0A5C2S216</accession>
<comment type="catalytic activity">
    <reaction evidence="1 16">
        <text>a 1,2-diacyl-sn-glycero-3-phosphate + CTP + H(+) = a CDP-1,2-diacyl-sn-glycerol + diphosphate</text>
        <dbReference type="Rhea" id="RHEA:16229"/>
        <dbReference type="ChEBI" id="CHEBI:15378"/>
        <dbReference type="ChEBI" id="CHEBI:33019"/>
        <dbReference type="ChEBI" id="CHEBI:37563"/>
        <dbReference type="ChEBI" id="CHEBI:58332"/>
        <dbReference type="ChEBI" id="CHEBI:58608"/>
        <dbReference type="EC" id="2.7.7.41"/>
    </reaction>
</comment>
<keyword evidence="7" id="KW-0444">Lipid biosynthesis</keyword>
<comment type="subcellular location">
    <subcellularLocation>
        <location evidence="2">Membrane</location>
        <topology evidence="2">Multi-pass membrane protein</topology>
    </subcellularLocation>
</comment>
<dbReference type="GO" id="GO:0004605">
    <property type="term" value="F:phosphatidate cytidylyltransferase activity"/>
    <property type="evidence" value="ECO:0007669"/>
    <property type="project" value="UniProtKB-EC"/>
</dbReference>
<keyword evidence="8 16" id="KW-0808">Transferase</keyword>
<dbReference type="EC" id="2.7.7.41" evidence="6 16"/>
<feature type="transmembrane region" description="Helical" evidence="18">
    <location>
        <begin position="277"/>
        <end position="297"/>
    </location>
</feature>
<dbReference type="GO" id="GO:0016024">
    <property type="term" value="P:CDP-diacylglycerol biosynthetic process"/>
    <property type="evidence" value="ECO:0007669"/>
    <property type="project" value="UniProtKB-UniPathway"/>
</dbReference>
<dbReference type="Proteomes" id="UP000313359">
    <property type="component" value="Unassembled WGS sequence"/>
</dbReference>
<evidence type="ECO:0000256" key="5">
    <source>
        <dbReference type="ARBA" id="ARBA00010185"/>
    </source>
</evidence>
<evidence type="ECO:0000256" key="4">
    <source>
        <dbReference type="ARBA" id="ARBA00005189"/>
    </source>
</evidence>
<evidence type="ECO:0000256" key="17">
    <source>
        <dbReference type="SAM" id="MobiDB-lite"/>
    </source>
</evidence>
<keyword evidence="11 18" id="KW-1133">Transmembrane helix</keyword>
<dbReference type="InterPro" id="IPR016720">
    <property type="entry name" value="PC_Trfase_euk"/>
</dbReference>
<feature type="region of interest" description="Disordered" evidence="17">
    <location>
        <begin position="1"/>
        <end position="184"/>
    </location>
</feature>
<feature type="transmembrane region" description="Helical" evidence="18">
    <location>
        <begin position="412"/>
        <end position="431"/>
    </location>
</feature>
<gene>
    <name evidence="19" type="ORF">L227DRAFT_530054</name>
</gene>
<dbReference type="InterPro" id="IPR000374">
    <property type="entry name" value="PC_trans"/>
</dbReference>
<dbReference type="OrthoDB" id="10260889at2759"/>
<dbReference type="EMBL" id="ML122280">
    <property type="protein sequence ID" value="RPD57482.1"/>
    <property type="molecule type" value="Genomic_DNA"/>
</dbReference>
<evidence type="ECO:0000256" key="11">
    <source>
        <dbReference type="ARBA" id="ARBA00022989"/>
    </source>
</evidence>
<feature type="compositionally biased region" description="Low complexity" evidence="17">
    <location>
        <begin position="89"/>
        <end position="111"/>
    </location>
</feature>
<keyword evidence="13 18" id="KW-0472">Membrane</keyword>
<evidence type="ECO:0000313" key="20">
    <source>
        <dbReference type="Proteomes" id="UP000313359"/>
    </source>
</evidence>
<comment type="pathway">
    <text evidence="4">Lipid metabolism.</text>
</comment>
<evidence type="ECO:0000256" key="7">
    <source>
        <dbReference type="ARBA" id="ARBA00022516"/>
    </source>
</evidence>
<keyword evidence="15" id="KW-1208">Phospholipid metabolism</keyword>
<dbReference type="PANTHER" id="PTHR13773:SF8">
    <property type="entry name" value="PHOSPHATIDATE CYTIDYLYLTRANSFERASE, PHOTORECEPTOR-SPECIFIC"/>
    <property type="match status" value="1"/>
</dbReference>
<evidence type="ECO:0000256" key="6">
    <source>
        <dbReference type="ARBA" id="ARBA00012487"/>
    </source>
</evidence>
<dbReference type="PANTHER" id="PTHR13773">
    <property type="entry name" value="PHOSPHATIDATE CYTIDYLYLTRANSFERASE"/>
    <property type="match status" value="1"/>
</dbReference>
<feature type="transmembrane region" description="Helical" evidence="18">
    <location>
        <begin position="210"/>
        <end position="229"/>
    </location>
</feature>
<dbReference type="Pfam" id="PF01148">
    <property type="entry name" value="CTP_transf_1"/>
    <property type="match status" value="1"/>
</dbReference>
<protein>
    <recommendedName>
        <fullName evidence="6 16">Phosphatidate cytidylyltransferase</fullName>
        <ecNumber evidence="6 16">2.7.7.41</ecNumber>
    </recommendedName>
</protein>
<feature type="transmembrane region" description="Helical" evidence="18">
    <location>
        <begin position="370"/>
        <end position="391"/>
    </location>
</feature>
<keyword evidence="20" id="KW-1185">Reference proteome</keyword>
<evidence type="ECO:0000256" key="13">
    <source>
        <dbReference type="ARBA" id="ARBA00023136"/>
    </source>
</evidence>
<keyword evidence="10 16" id="KW-0548">Nucleotidyltransferase</keyword>
<dbReference type="PROSITE" id="PS01315">
    <property type="entry name" value="CDS"/>
    <property type="match status" value="1"/>
</dbReference>
<evidence type="ECO:0000256" key="12">
    <source>
        <dbReference type="ARBA" id="ARBA00023098"/>
    </source>
</evidence>
<reference evidence="19" key="1">
    <citation type="journal article" date="2018" name="Genome Biol. Evol.">
        <title>Genomics and development of Lentinus tigrinus, a white-rot wood-decaying mushroom with dimorphic fruiting bodies.</title>
        <authorList>
            <person name="Wu B."/>
            <person name="Xu Z."/>
            <person name="Knudson A."/>
            <person name="Carlson A."/>
            <person name="Chen N."/>
            <person name="Kovaka S."/>
            <person name="LaButti K."/>
            <person name="Lipzen A."/>
            <person name="Pennachio C."/>
            <person name="Riley R."/>
            <person name="Schakwitz W."/>
            <person name="Umezawa K."/>
            <person name="Ohm R.A."/>
            <person name="Grigoriev I.V."/>
            <person name="Nagy L.G."/>
            <person name="Gibbons J."/>
            <person name="Hibbett D."/>
        </authorList>
    </citation>
    <scope>NUCLEOTIDE SEQUENCE [LARGE SCALE GENOMIC DNA]</scope>
    <source>
        <strain evidence="19">ALCF2SS1-6</strain>
    </source>
</reference>
<dbReference type="AlphaFoldDB" id="A0A5C2S216"/>
<keyword evidence="12" id="KW-0443">Lipid metabolism</keyword>
<feature type="transmembrane region" description="Helical" evidence="18">
    <location>
        <begin position="490"/>
        <end position="512"/>
    </location>
</feature>
<feature type="transmembrane region" description="Helical" evidence="18">
    <location>
        <begin position="343"/>
        <end position="364"/>
    </location>
</feature>
<evidence type="ECO:0000256" key="16">
    <source>
        <dbReference type="RuleBase" id="RU003938"/>
    </source>
</evidence>
<comment type="pathway">
    <text evidence="3 16">Phospholipid metabolism; CDP-diacylglycerol biosynthesis; CDP-diacylglycerol from sn-glycerol 3-phosphate: step 3/3.</text>
</comment>
<evidence type="ECO:0000256" key="10">
    <source>
        <dbReference type="ARBA" id="ARBA00022695"/>
    </source>
</evidence>
<dbReference type="UniPathway" id="UPA00557">
    <property type="reaction ID" value="UER00614"/>
</dbReference>
<feature type="compositionally biased region" description="Polar residues" evidence="17">
    <location>
        <begin position="131"/>
        <end position="144"/>
    </location>
</feature>
<feature type="compositionally biased region" description="Polar residues" evidence="17">
    <location>
        <begin position="1"/>
        <end position="11"/>
    </location>
</feature>
<sequence>MSSRPPFTSKTPWDALGVESGEETEEEVLDETPSSQPESSSESPVKLSKSALKKQKALARAEKRQLEKAARAAARAQKATGGAQPAVPPASEDAPTEEPAAADVVEPSPIEEVVEEVRTPQPVAPKPTNGAAHSSVATNGSAPQAPTDEHPSAAPSPPPPAYNTPAAVKPTPAPSEKVSNLAPRKIDIETPLEKSVAPEQSEQVKKRQSFLTRTLWTFIMIGGFIFLLLMGHPYMIVLVMLCQTLVYREVTSLFSLRRKDVGDDQNARGRDPWSKTLNWYFFAVTNYFLYGESIIYYFKHVVFSNVQLTLFATNHRFVSFTLYLIGFVGFVLSLKRGYLKQQFGLFCWVHMTLLLIVVSSHFIVNNILEGLIWFWVPASLVICNDVFAYVWGITVGRTPLIKLSPKKTVEGFIGAFFSTIIFGLLWGTYFMRFDYMICPMNDLGVTAFSGDLHCKPNPVFVWREFEIPSPVRAFLGPVGDHFTTIPYAPYQFHLLVLACFASLVAPFGGFFASGFKRAFDIKDFGHSIPGHGGMTDRMDCQFLMGVFTYVYYSSLIRENNVTVGSVLQTIASGLTINEQLELLGDLKRYIESQGVTVKF</sequence>
<evidence type="ECO:0000313" key="19">
    <source>
        <dbReference type="EMBL" id="RPD57482.1"/>
    </source>
</evidence>
<keyword evidence="14" id="KW-0594">Phospholipid biosynthesis</keyword>
<organism evidence="19 20">
    <name type="scientific">Lentinus tigrinus ALCF2SS1-6</name>
    <dbReference type="NCBI Taxonomy" id="1328759"/>
    <lineage>
        <taxon>Eukaryota</taxon>
        <taxon>Fungi</taxon>
        <taxon>Dikarya</taxon>
        <taxon>Basidiomycota</taxon>
        <taxon>Agaricomycotina</taxon>
        <taxon>Agaricomycetes</taxon>
        <taxon>Polyporales</taxon>
        <taxon>Polyporaceae</taxon>
        <taxon>Lentinus</taxon>
    </lineage>
</organism>
<evidence type="ECO:0000256" key="9">
    <source>
        <dbReference type="ARBA" id="ARBA00022692"/>
    </source>
</evidence>
<evidence type="ECO:0000256" key="14">
    <source>
        <dbReference type="ARBA" id="ARBA00023209"/>
    </source>
</evidence>
<keyword evidence="9 16" id="KW-0812">Transmembrane</keyword>
<proteinExistence type="inferred from homology"/>
<evidence type="ECO:0000256" key="1">
    <source>
        <dbReference type="ARBA" id="ARBA00001698"/>
    </source>
</evidence>
<evidence type="ECO:0000256" key="8">
    <source>
        <dbReference type="ARBA" id="ARBA00022679"/>
    </source>
</evidence>
<dbReference type="GO" id="GO:0005789">
    <property type="term" value="C:endoplasmic reticulum membrane"/>
    <property type="evidence" value="ECO:0007669"/>
    <property type="project" value="TreeGrafter"/>
</dbReference>
<evidence type="ECO:0000256" key="3">
    <source>
        <dbReference type="ARBA" id="ARBA00005119"/>
    </source>
</evidence>
<feature type="compositionally biased region" description="Low complexity" evidence="17">
    <location>
        <begin position="31"/>
        <end position="50"/>
    </location>
</feature>
<evidence type="ECO:0000256" key="2">
    <source>
        <dbReference type="ARBA" id="ARBA00004141"/>
    </source>
</evidence>
<evidence type="ECO:0000256" key="15">
    <source>
        <dbReference type="ARBA" id="ARBA00023264"/>
    </source>
</evidence>
<dbReference type="STRING" id="1328759.A0A5C2S216"/>